<evidence type="ECO:0000256" key="3">
    <source>
        <dbReference type="PROSITE-ProRule" id="PRU00023"/>
    </source>
</evidence>
<dbReference type="SMART" id="SM00248">
    <property type="entry name" value="ANK"/>
    <property type="match status" value="2"/>
</dbReference>
<dbReference type="EMBL" id="JAULSW010000001">
    <property type="protein sequence ID" value="KAK3394929.1"/>
    <property type="molecule type" value="Genomic_DNA"/>
</dbReference>
<evidence type="ECO:0000256" key="1">
    <source>
        <dbReference type="ARBA" id="ARBA00022737"/>
    </source>
</evidence>
<feature type="repeat" description="ANK" evidence="3">
    <location>
        <begin position="89"/>
        <end position="122"/>
    </location>
</feature>
<sequence length="147" mass="15802">MMKAGLPCPMLRDGEARVSSGCFSRQKKPMQTYQAVAGGHRCHADGMADSKTHHNPTPLSYAAEMGCEGVVVFLLATGKVVVNAKDPTSGDTPLTLAAKKNHINIVKRLLTTDMVDANAKSKAGRTPLEYAEEKRAQRYRSAAARSS</sequence>
<feature type="region of interest" description="Disordered" evidence="4">
    <location>
        <begin position="118"/>
        <end position="147"/>
    </location>
</feature>
<dbReference type="Proteomes" id="UP001285441">
    <property type="component" value="Unassembled WGS sequence"/>
</dbReference>
<evidence type="ECO:0000313" key="6">
    <source>
        <dbReference type="Proteomes" id="UP001285441"/>
    </source>
</evidence>
<dbReference type="SUPFAM" id="SSF48403">
    <property type="entry name" value="Ankyrin repeat"/>
    <property type="match status" value="1"/>
</dbReference>
<dbReference type="InterPro" id="IPR050889">
    <property type="entry name" value="Dendritic_Spine_Reg/Scaffold"/>
</dbReference>
<evidence type="ECO:0008006" key="7">
    <source>
        <dbReference type="Google" id="ProtNLM"/>
    </source>
</evidence>
<keyword evidence="1" id="KW-0677">Repeat</keyword>
<dbReference type="PROSITE" id="PS50088">
    <property type="entry name" value="ANK_REPEAT"/>
    <property type="match status" value="1"/>
</dbReference>
<evidence type="ECO:0000256" key="2">
    <source>
        <dbReference type="ARBA" id="ARBA00023043"/>
    </source>
</evidence>
<proteinExistence type="predicted"/>
<dbReference type="AlphaFoldDB" id="A0AAE0U8Z7"/>
<gene>
    <name evidence="5" type="ORF">B0H63DRAFT_445016</name>
</gene>
<dbReference type="InterPro" id="IPR036770">
    <property type="entry name" value="Ankyrin_rpt-contain_sf"/>
</dbReference>
<dbReference type="PROSITE" id="PS50297">
    <property type="entry name" value="ANK_REP_REGION"/>
    <property type="match status" value="1"/>
</dbReference>
<reference evidence="5" key="1">
    <citation type="journal article" date="2023" name="Mol. Phylogenet. Evol.">
        <title>Genome-scale phylogeny and comparative genomics of the fungal order Sordariales.</title>
        <authorList>
            <person name="Hensen N."/>
            <person name="Bonometti L."/>
            <person name="Westerberg I."/>
            <person name="Brannstrom I.O."/>
            <person name="Guillou S."/>
            <person name="Cros-Aarteil S."/>
            <person name="Calhoun S."/>
            <person name="Haridas S."/>
            <person name="Kuo A."/>
            <person name="Mondo S."/>
            <person name="Pangilinan J."/>
            <person name="Riley R."/>
            <person name="LaButti K."/>
            <person name="Andreopoulos B."/>
            <person name="Lipzen A."/>
            <person name="Chen C."/>
            <person name="Yan M."/>
            <person name="Daum C."/>
            <person name="Ng V."/>
            <person name="Clum A."/>
            <person name="Steindorff A."/>
            <person name="Ohm R.A."/>
            <person name="Martin F."/>
            <person name="Silar P."/>
            <person name="Natvig D.O."/>
            <person name="Lalanne C."/>
            <person name="Gautier V."/>
            <person name="Ament-Velasquez S.L."/>
            <person name="Kruys A."/>
            <person name="Hutchinson M.I."/>
            <person name="Powell A.J."/>
            <person name="Barry K."/>
            <person name="Miller A.N."/>
            <person name="Grigoriev I.V."/>
            <person name="Debuchy R."/>
            <person name="Gladieux P."/>
            <person name="Hiltunen Thoren M."/>
            <person name="Johannesson H."/>
        </authorList>
    </citation>
    <scope>NUCLEOTIDE SEQUENCE</scope>
    <source>
        <strain evidence="5">CBS 232.78</strain>
    </source>
</reference>
<organism evidence="5 6">
    <name type="scientific">Podospora didyma</name>
    <dbReference type="NCBI Taxonomy" id="330526"/>
    <lineage>
        <taxon>Eukaryota</taxon>
        <taxon>Fungi</taxon>
        <taxon>Dikarya</taxon>
        <taxon>Ascomycota</taxon>
        <taxon>Pezizomycotina</taxon>
        <taxon>Sordariomycetes</taxon>
        <taxon>Sordariomycetidae</taxon>
        <taxon>Sordariales</taxon>
        <taxon>Podosporaceae</taxon>
        <taxon>Podospora</taxon>
    </lineage>
</organism>
<dbReference type="PANTHER" id="PTHR24166:SF48">
    <property type="entry name" value="PROTEIN VAPYRIN"/>
    <property type="match status" value="1"/>
</dbReference>
<dbReference type="Gene3D" id="1.25.40.20">
    <property type="entry name" value="Ankyrin repeat-containing domain"/>
    <property type="match status" value="1"/>
</dbReference>
<accession>A0AAE0U8Z7</accession>
<evidence type="ECO:0000256" key="4">
    <source>
        <dbReference type="SAM" id="MobiDB-lite"/>
    </source>
</evidence>
<evidence type="ECO:0000313" key="5">
    <source>
        <dbReference type="EMBL" id="KAK3394929.1"/>
    </source>
</evidence>
<dbReference type="Pfam" id="PF12796">
    <property type="entry name" value="Ank_2"/>
    <property type="match status" value="1"/>
</dbReference>
<name>A0AAE0U8Z7_9PEZI</name>
<comment type="caution">
    <text evidence="5">The sequence shown here is derived from an EMBL/GenBank/DDBJ whole genome shotgun (WGS) entry which is preliminary data.</text>
</comment>
<dbReference type="InterPro" id="IPR002110">
    <property type="entry name" value="Ankyrin_rpt"/>
</dbReference>
<protein>
    <recommendedName>
        <fullName evidence="7">Ankyrin repeat domain-containing protein</fullName>
    </recommendedName>
</protein>
<reference evidence="5" key="2">
    <citation type="submission" date="2023-06" db="EMBL/GenBank/DDBJ databases">
        <authorList>
            <consortium name="Lawrence Berkeley National Laboratory"/>
            <person name="Haridas S."/>
            <person name="Hensen N."/>
            <person name="Bonometti L."/>
            <person name="Westerberg I."/>
            <person name="Brannstrom I.O."/>
            <person name="Guillou S."/>
            <person name="Cros-Aarteil S."/>
            <person name="Calhoun S."/>
            <person name="Kuo A."/>
            <person name="Mondo S."/>
            <person name="Pangilinan J."/>
            <person name="Riley R."/>
            <person name="LaButti K."/>
            <person name="Andreopoulos B."/>
            <person name="Lipzen A."/>
            <person name="Chen C."/>
            <person name="Yanf M."/>
            <person name="Daum C."/>
            <person name="Ng V."/>
            <person name="Clum A."/>
            <person name="Steindorff A."/>
            <person name="Ohm R."/>
            <person name="Martin F."/>
            <person name="Silar P."/>
            <person name="Natvig D."/>
            <person name="Lalanne C."/>
            <person name="Gautier V."/>
            <person name="Ament-velasquez S.L."/>
            <person name="Kruys A."/>
            <person name="Hutchinson M.I."/>
            <person name="Powell A.J."/>
            <person name="Barry K."/>
            <person name="Miller A.N."/>
            <person name="Grigoriev I.V."/>
            <person name="Debuchy R."/>
            <person name="Gladieux P."/>
            <person name="Thoren M.H."/>
            <person name="Johannesson H."/>
        </authorList>
    </citation>
    <scope>NUCLEOTIDE SEQUENCE</scope>
    <source>
        <strain evidence="5">CBS 232.78</strain>
    </source>
</reference>
<keyword evidence="6" id="KW-1185">Reference proteome</keyword>
<dbReference type="PANTHER" id="PTHR24166">
    <property type="entry name" value="ROLLING PEBBLES, ISOFORM B"/>
    <property type="match status" value="1"/>
</dbReference>
<keyword evidence="2 3" id="KW-0040">ANK repeat</keyword>